<evidence type="ECO:0000256" key="1">
    <source>
        <dbReference type="SAM" id="MobiDB-lite"/>
    </source>
</evidence>
<dbReference type="AlphaFoldDB" id="A0AAV3NR71"/>
<proteinExistence type="predicted"/>
<keyword evidence="3" id="KW-1185">Reference proteome</keyword>
<evidence type="ECO:0000313" key="2">
    <source>
        <dbReference type="EMBL" id="GAA0141850.1"/>
    </source>
</evidence>
<protein>
    <submittedName>
        <fullName evidence="2">Uncharacterized protein</fullName>
    </submittedName>
</protein>
<gene>
    <name evidence="2" type="ORF">LIER_02900</name>
</gene>
<feature type="region of interest" description="Disordered" evidence="1">
    <location>
        <begin position="1"/>
        <end position="28"/>
    </location>
</feature>
<sequence length="116" mass="13110">MSNPPIDNTPKATEGTRASGNDGVNPPVSTKIDISFSFYLDSSNNPQSLISTITFNAHNHGECPKFKNMTCLRTILRAYKFKTRGWYLKFKDWACLRLRQEDGVPNSRIGHVSELF</sequence>
<evidence type="ECO:0000313" key="3">
    <source>
        <dbReference type="Proteomes" id="UP001454036"/>
    </source>
</evidence>
<dbReference type="EMBL" id="BAABME010000333">
    <property type="protein sequence ID" value="GAA0141850.1"/>
    <property type="molecule type" value="Genomic_DNA"/>
</dbReference>
<name>A0AAV3NR71_LITER</name>
<reference evidence="2 3" key="1">
    <citation type="submission" date="2024-01" db="EMBL/GenBank/DDBJ databases">
        <title>The complete chloroplast genome sequence of Lithospermum erythrorhizon: insights into the phylogenetic relationship among Boraginaceae species and the maternal lineages of purple gromwells.</title>
        <authorList>
            <person name="Okada T."/>
            <person name="Watanabe K."/>
        </authorList>
    </citation>
    <scope>NUCLEOTIDE SEQUENCE [LARGE SCALE GENOMIC DNA]</scope>
</reference>
<organism evidence="2 3">
    <name type="scientific">Lithospermum erythrorhizon</name>
    <name type="common">Purple gromwell</name>
    <name type="synonym">Lithospermum officinale var. erythrorhizon</name>
    <dbReference type="NCBI Taxonomy" id="34254"/>
    <lineage>
        <taxon>Eukaryota</taxon>
        <taxon>Viridiplantae</taxon>
        <taxon>Streptophyta</taxon>
        <taxon>Embryophyta</taxon>
        <taxon>Tracheophyta</taxon>
        <taxon>Spermatophyta</taxon>
        <taxon>Magnoliopsida</taxon>
        <taxon>eudicotyledons</taxon>
        <taxon>Gunneridae</taxon>
        <taxon>Pentapetalae</taxon>
        <taxon>asterids</taxon>
        <taxon>lamiids</taxon>
        <taxon>Boraginales</taxon>
        <taxon>Boraginaceae</taxon>
        <taxon>Boraginoideae</taxon>
        <taxon>Lithospermeae</taxon>
        <taxon>Lithospermum</taxon>
    </lineage>
</organism>
<accession>A0AAV3NR71</accession>
<comment type="caution">
    <text evidence="2">The sequence shown here is derived from an EMBL/GenBank/DDBJ whole genome shotgun (WGS) entry which is preliminary data.</text>
</comment>
<dbReference type="Proteomes" id="UP001454036">
    <property type="component" value="Unassembled WGS sequence"/>
</dbReference>